<comment type="caution">
    <text evidence="5">The sequence shown here is derived from an EMBL/GenBank/DDBJ whole genome shotgun (WGS) entry which is preliminary data.</text>
</comment>
<dbReference type="EMBL" id="JANCYU010000020">
    <property type="protein sequence ID" value="KAK4523861.1"/>
    <property type="molecule type" value="Genomic_DNA"/>
</dbReference>
<protein>
    <submittedName>
        <fullName evidence="5">Uncharacterized protein</fullName>
    </submittedName>
</protein>
<dbReference type="InterPro" id="IPR053304">
    <property type="entry name" value="RNA_M5U_MTase"/>
</dbReference>
<reference evidence="5 6" key="1">
    <citation type="submission" date="2022-07" db="EMBL/GenBank/DDBJ databases">
        <title>Genome-wide signatures of adaptation to extreme environments.</title>
        <authorList>
            <person name="Cho C.H."/>
            <person name="Yoon H.S."/>
        </authorList>
    </citation>
    <scope>NUCLEOTIDE SEQUENCE [LARGE SCALE GENOMIC DNA]</scope>
    <source>
        <strain evidence="5 6">108.79 E11</strain>
    </source>
</reference>
<dbReference type="GO" id="GO:0032259">
    <property type="term" value="P:methylation"/>
    <property type="evidence" value="ECO:0007669"/>
    <property type="project" value="UniProtKB-KW"/>
</dbReference>
<feature type="binding site" evidence="4">
    <location>
        <position position="383"/>
    </location>
    <ligand>
        <name>S-adenosyl-L-methionine</name>
        <dbReference type="ChEBI" id="CHEBI:59789"/>
    </ligand>
</feature>
<keyword evidence="3 4" id="KW-0949">S-adenosyl-L-methionine</keyword>
<dbReference type="Proteomes" id="UP001300502">
    <property type="component" value="Unassembled WGS sequence"/>
</dbReference>
<dbReference type="Pfam" id="PF05958">
    <property type="entry name" value="tRNA_U5-meth_tr"/>
    <property type="match status" value="1"/>
</dbReference>
<dbReference type="GO" id="GO:0006396">
    <property type="term" value="P:RNA processing"/>
    <property type="evidence" value="ECO:0007669"/>
    <property type="project" value="InterPro"/>
</dbReference>
<dbReference type="PANTHER" id="PTHR47548:SF1">
    <property type="entry name" value="S-ADENOSYL-L-METHIONINE-DEPENDENT METHYLTRANSFERASES SUPERFAMILY PROTEIN"/>
    <property type="match status" value="1"/>
</dbReference>
<feature type="binding site" evidence="4">
    <location>
        <position position="286"/>
    </location>
    <ligand>
        <name>S-adenosyl-L-methionine</name>
        <dbReference type="ChEBI" id="CHEBI:59789"/>
    </ligand>
</feature>
<sequence>MDCLTFVCLAVKCKRQFCKDLNCHKSGRRPRLLFVPIYKDVTCCSPKVARGEELGLKGENFRKKSRGDTSDTLGCVHFPLCDGCSLEESLTYPPCTEKMEKYFLKQNVRVTFHSDTPVHGWRSIARLAVRRDRKRRTKIGLFKEDSHSVVEIPKCQVHHPLINQALEKVKYVIEETGTCGYNEDLGDGQLRYIQMSVEHRSQTVQAAFVWNSPRLKEAGPTCKRFLRGLENTKWNFHSLWLNFNTTRGNRIFSFEQSSWLLYSGKPYAVESIGGVNIYFPPYAFRQSNMAMLKKLVSEISKYVDSKTRLLELYAGVGAIGIPVAYASGARLVGACELNGLSKEAYLKAVSALPASQRSSAEFFIGTAAAHRDKLKLCEVVIMDPPRSGLDYALAARLSTVRGKDILKRIIYVSCNFESLRRDLEIIQRNGIWKIRSAEAFMFFPGTDHWEILCVLDRNV</sequence>
<accession>A0AAV9I996</accession>
<evidence type="ECO:0000313" key="6">
    <source>
        <dbReference type="Proteomes" id="UP001300502"/>
    </source>
</evidence>
<gene>
    <name evidence="5" type="ORF">GAYE_SCF00G1757</name>
</gene>
<evidence type="ECO:0000256" key="2">
    <source>
        <dbReference type="ARBA" id="ARBA00022679"/>
    </source>
</evidence>
<keyword evidence="2 4" id="KW-0808">Transferase</keyword>
<keyword evidence="6" id="KW-1185">Reference proteome</keyword>
<evidence type="ECO:0000256" key="3">
    <source>
        <dbReference type="ARBA" id="ARBA00022691"/>
    </source>
</evidence>
<proteinExistence type="inferred from homology"/>
<name>A0AAV9I996_9RHOD</name>
<dbReference type="AlphaFoldDB" id="A0AAV9I996"/>
<feature type="binding site" evidence="4">
    <location>
        <position position="336"/>
    </location>
    <ligand>
        <name>S-adenosyl-L-methionine</name>
        <dbReference type="ChEBI" id="CHEBI:59789"/>
    </ligand>
</feature>
<dbReference type="Gene3D" id="2.40.50.1070">
    <property type="match status" value="1"/>
</dbReference>
<evidence type="ECO:0000256" key="1">
    <source>
        <dbReference type="ARBA" id="ARBA00022603"/>
    </source>
</evidence>
<comment type="similarity">
    <text evidence="4">Belongs to the class I-like SAM-binding methyltransferase superfamily. RNA M5U methyltransferase family.</text>
</comment>
<evidence type="ECO:0000313" key="5">
    <source>
        <dbReference type="EMBL" id="KAK4523861.1"/>
    </source>
</evidence>
<keyword evidence="1 4" id="KW-0489">Methyltransferase</keyword>
<dbReference type="GO" id="GO:0008173">
    <property type="term" value="F:RNA methyltransferase activity"/>
    <property type="evidence" value="ECO:0007669"/>
    <property type="project" value="InterPro"/>
</dbReference>
<dbReference type="InterPro" id="IPR029063">
    <property type="entry name" value="SAM-dependent_MTases_sf"/>
</dbReference>
<dbReference type="SUPFAM" id="SSF53335">
    <property type="entry name" value="S-adenosyl-L-methionine-dependent methyltransferases"/>
    <property type="match status" value="1"/>
</dbReference>
<organism evidence="5 6">
    <name type="scientific">Galdieria yellowstonensis</name>
    <dbReference type="NCBI Taxonomy" id="3028027"/>
    <lineage>
        <taxon>Eukaryota</taxon>
        <taxon>Rhodophyta</taxon>
        <taxon>Bangiophyceae</taxon>
        <taxon>Galdieriales</taxon>
        <taxon>Galdieriaceae</taxon>
        <taxon>Galdieria</taxon>
    </lineage>
</organism>
<dbReference type="PROSITE" id="PS51687">
    <property type="entry name" value="SAM_MT_RNA_M5U"/>
    <property type="match status" value="1"/>
</dbReference>
<feature type="active site" description="Nucleophile" evidence="4">
    <location>
        <position position="414"/>
    </location>
</feature>
<dbReference type="PANTHER" id="PTHR47548">
    <property type="entry name" value="BNAA06G32370D PROTEIN"/>
    <property type="match status" value="1"/>
</dbReference>
<evidence type="ECO:0000256" key="4">
    <source>
        <dbReference type="PROSITE-ProRule" id="PRU01024"/>
    </source>
</evidence>
<dbReference type="Gene3D" id="3.40.50.150">
    <property type="entry name" value="Vaccinia Virus protein VP39"/>
    <property type="match status" value="1"/>
</dbReference>
<feature type="binding site" evidence="4">
    <location>
        <position position="313"/>
    </location>
    <ligand>
        <name>S-adenosyl-L-methionine</name>
        <dbReference type="ChEBI" id="CHEBI:59789"/>
    </ligand>
</feature>
<dbReference type="InterPro" id="IPR010280">
    <property type="entry name" value="U5_MeTrfase_fam"/>
</dbReference>